<accession>A0A2I0WPI5</accession>
<gene>
    <name evidence="2" type="ORF">MA16_Dca013703</name>
</gene>
<feature type="region of interest" description="Disordered" evidence="1">
    <location>
        <begin position="1"/>
        <end position="25"/>
    </location>
</feature>
<reference evidence="2 3" key="1">
    <citation type="journal article" date="2016" name="Sci. Rep.">
        <title>The Dendrobium catenatum Lindl. genome sequence provides insights into polysaccharide synthase, floral development and adaptive evolution.</title>
        <authorList>
            <person name="Zhang G.Q."/>
            <person name="Xu Q."/>
            <person name="Bian C."/>
            <person name="Tsai W.C."/>
            <person name="Yeh C.M."/>
            <person name="Liu K.W."/>
            <person name="Yoshida K."/>
            <person name="Zhang L.S."/>
            <person name="Chang S.B."/>
            <person name="Chen F."/>
            <person name="Shi Y."/>
            <person name="Su Y.Y."/>
            <person name="Zhang Y.Q."/>
            <person name="Chen L.J."/>
            <person name="Yin Y."/>
            <person name="Lin M."/>
            <person name="Huang H."/>
            <person name="Deng H."/>
            <person name="Wang Z.W."/>
            <person name="Zhu S.L."/>
            <person name="Zhao X."/>
            <person name="Deng C."/>
            <person name="Niu S.C."/>
            <person name="Huang J."/>
            <person name="Wang M."/>
            <person name="Liu G.H."/>
            <person name="Yang H.J."/>
            <person name="Xiao X.J."/>
            <person name="Hsiao Y.Y."/>
            <person name="Wu W.L."/>
            <person name="Chen Y.Y."/>
            <person name="Mitsuda N."/>
            <person name="Ohme-Takagi M."/>
            <person name="Luo Y.B."/>
            <person name="Van de Peer Y."/>
            <person name="Liu Z.J."/>
        </authorList>
    </citation>
    <scope>NUCLEOTIDE SEQUENCE [LARGE SCALE GENOMIC DNA]</scope>
    <source>
        <tissue evidence="2">The whole plant</tissue>
    </source>
</reference>
<evidence type="ECO:0000313" key="3">
    <source>
        <dbReference type="Proteomes" id="UP000233837"/>
    </source>
</evidence>
<keyword evidence="3" id="KW-1185">Reference proteome</keyword>
<evidence type="ECO:0000256" key="1">
    <source>
        <dbReference type="SAM" id="MobiDB-lite"/>
    </source>
</evidence>
<proteinExistence type="predicted"/>
<evidence type="ECO:0000313" key="2">
    <source>
        <dbReference type="EMBL" id="PKU77582.1"/>
    </source>
</evidence>
<name>A0A2I0WPI5_9ASPA</name>
<organism evidence="2 3">
    <name type="scientific">Dendrobium catenatum</name>
    <dbReference type="NCBI Taxonomy" id="906689"/>
    <lineage>
        <taxon>Eukaryota</taxon>
        <taxon>Viridiplantae</taxon>
        <taxon>Streptophyta</taxon>
        <taxon>Embryophyta</taxon>
        <taxon>Tracheophyta</taxon>
        <taxon>Spermatophyta</taxon>
        <taxon>Magnoliopsida</taxon>
        <taxon>Liliopsida</taxon>
        <taxon>Asparagales</taxon>
        <taxon>Orchidaceae</taxon>
        <taxon>Epidendroideae</taxon>
        <taxon>Malaxideae</taxon>
        <taxon>Dendrobiinae</taxon>
        <taxon>Dendrobium</taxon>
    </lineage>
</organism>
<sequence length="271" mass="30113">MEELGDAKVSTTEHLLGEGNEESSDNLVGVIKDQNGCQPHVGSPTSQICSASYCVNNVGSSELPSISDQVQEEIVDNLSTRSNGQLVISNETDVDVPQKLAPVVDDGAFVPDSPNTSNENLKEYLKNSLEIDDCNLEVKSHDEECDNDEKFLETYTNDTETRHEEECENPDTSLTENGKAEHFLEKKRRAEEVSDDQENHIVNEISNEAIKDDPHFHDSEMVEVISLDNDVIQPKRSKISGSVQQSSKRRKVVHQGIVRRITRSSSKECAS</sequence>
<dbReference type="AlphaFoldDB" id="A0A2I0WPI5"/>
<dbReference type="EMBL" id="KZ502492">
    <property type="protein sequence ID" value="PKU77582.1"/>
    <property type="molecule type" value="Genomic_DNA"/>
</dbReference>
<dbReference type="Proteomes" id="UP000233837">
    <property type="component" value="Unassembled WGS sequence"/>
</dbReference>
<reference evidence="2 3" key="2">
    <citation type="journal article" date="2017" name="Nature">
        <title>The Apostasia genome and the evolution of orchids.</title>
        <authorList>
            <person name="Zhang G.Q."/>
            <person name="Liu K.W."/>
            <person name="Li Z."/>
            <person name="Lohaus R."/>
            <person name="Hsiao Y.Y."/>
            <person name="Niu S.C."/>
            <person name="Wang J.Y."/>
            <person name="Lin Y.C."/>
            <person name="Xu Q."/>
            <person name="Chen L.J."/>
            <person name="Yoshida K."/>
            <person name="Fujiwara S."/>
            <person name="Wang Z.W."/>
            <person name="Zhang Y.Q."/>
            <person name="Mitsuda N."/>
            <person name="Wang M."/>
            <person name="Liu G.H."/>
            <person name="Pecoraro L."/>
            <person name="Huang H.X."/>
            <person name="Xiao X.J."/>
            <person name="Lin M."/>
            <person name="Wu X.Y."/>
            <person name="Wu W.L."/>
            <person name="Chen Y.Y."/>
            <person name="Chang S.B."/>
            <person name="Sakamoto S."/>
            <person name="Ohme-Takagi M."/>
            <person name="Yagi M."/>
            <person name="Zeng S.J."/>
            <person name="Shen C.Y."/>
            <person name="Yeh C.M."/>
            <person name="Luo Y.B."/>
            <person name="Tsai W.C."/>
            <person name="Van de Peer Y."/>
            <person name="Liu Z.J."/>
        </authorList>
    </citation>
    <scope>NUCLEOTIDE SEQUENCE [LARGE SCALE GENOMIC DNA]</scope>
    <source>
        <tissue evidence="2">The whole plant</tissue>
    </source>
</reference>
<protein>
    <submittedName>
        <fullName evidence="2">Uncharacterized protein</fullName>
    </submittedName>
</protein>